<evidence type="ECO:0000313" key="2">
    <source>
        <dbReference type="Proteomes" id="UP001489719"/>
    </source>
</evidence>
<dbReference type="EMBL" id="MU970057">
    <property type="protein sequence ID" value="KAK9323816.1"/>
    <property type="molecule type" value="Genomic_DNA"/>
</dbReference>
<dbReference type="Proteomes" id="UP001489719">
    <property type="component" value="Unassembled WGS sequence"/>
</dbReference>
<evidence type="ECO:0000313" key="1">
    <source>
        <dbReference type="EMBL" id="KAK9323816.1"/>
    </source>
</evidence>
<sequence length="84" mass="9294">MQPTCNMCNNTDTVLRISTYCYITCGVAADSTYLVKGMLPSGGLRTSIGVVKGLVLCSRIVVWIAHVYRVVETSRRAINYKITF</sequence>
<protein>
    <submittedName>
        <fullName evidence="1">Uncharacterized protein</fullName>
    </submittedName>
</protein>
<comment type="caution">
    <text evidence="1">The sequence shown here is derived from an EMBL/GenBank/DDBJ whole genome shotgun (WGS) entry which is preliminary data.</text>
</comment>
<organism evidence="1 2">
    <name type="scientific">Lipomyces orientalis</name>
    <dbReference type="NCBI Taxonomy" id="1233043"/>
    <lineage>
        <taxon>Eukaryota</taxon>
        <taxon>Fungi</taxon>
        <taxon>Dikarya</taxon>
        <taxon>Ascomycota</taxon>
        <taxon>Saccharomycotina</taxon>
        <taxon>Lipomycetes</taxon>
        <taxon>Lipomycetales</taxon>
        <taxon>Lipomycetaceae</taxon>
        <taxon>Lipomyces</taxon>
    </lineage>
</organism>
<proteinExistence type="predicted"/>
<keyword evidence="2" id="KW-1185">Reference proteome</keyword>
<reference evidence="2" key="1">
    <citation type="journal article" date="2024" name="Front. Bioeng. Biotechnol.">
        <title>Genome-scale model development and genomic sequencing of the oleaginous clade Lipomyces.</title>
        <authorList>
            <person name="Czajka J.J."/>
            <person name="Han Y."/>
            <person name="Kim J."/>
            <person name="Mondo S.J."/>
            <person name="Hofstad B.A."/>
            <person name="Robles A."/>
            <person name="Haridas S."/>
            <person name="Riley R."/>
            <person name="LaButti K."/>
            <person name="Pangilinan J."/>
            <person name="Andreopoulos W."/>
            <person name="Lipzen A."/>
            <person name="Yan J."/>
            <person name="Wang M."/>
            <person name="Ng V."/>
            <person name="Grigoriev I.V."/>
            <person name="Spatafora J.W."/>
            <person name="Magnuson J.K."/>
            <person name="Baker S.E."/>
            <person name="Pomraning K.R."/>
        </authorList>
    </citation>
    <scope>NUCLEOTIDE SEQUENCE [LARGE SCALE GENOMIC DNA]</scope>
    <source>
        <strain evidence="2">CBS 10300</strain>
    </source>
</reference>
<gene>
    <name evidence="1" type="ORF">V1517DRAFT_319452</name>
</gene>
<name>A0ACC3TSC4_9ASCO</name>
<accession>A0ACC3TSC4</accession>